<evidence type="ECO:0000256" key="4">
    <source>
        <dbReference type="ARBA" id="ARBA00022692"/>
    </source>
</evidence>
<comment type="subcellular location">
    <subcellularLocation>
        <location evidence="1">Membrane</location>
        <topology evidence="1">Single-pass membrane protein</topology>
    </subcellularLocation>
</comment>
<evidence type="ECO:0000313" key="11">
    <source>
        <dbReference type="Proteomes" id="UP001219605"/>
    </source>
</evidence>
<evidence type="ECO:0000256" key="3">
    <source>
        <dbReference type="ARBA" id="ARBA00022630"/>
    </source>
</evidence>
<dbReference type="Proteomes" id="UP001219605">
    <property type="component" value="Chromosome"/>
</dbReference>
<name>A0ABY7ZYE5_9ACTN</name>
<dbReference type="SUPFAM" id="SSF56176">
    <property type="entry name" value="FAD-binding/transporter-associated domain-like"/>
    <property type="match status" value="1"/>
</dbReference>
<dbReference type="SUPFAM" id="SSF55103">
    <property type="entry name" value="FAD-linked oxidases, C-terminal domain"/>
    <property type="match status" value="1"/>
</dbReference>
<feature type="domain" description="FAD-binding PCMH-type" evidence="9">
    <location>
        <begin position="3"/>
        <end position="178"/>
    </location>
</feature>
<reference evidence="10 11" key="1">
    <citation type="submission" date="2023-02" db="EMBL/GenBank/DDBJ databases">
        <authorList>
            <person name="Mo P."/>
        </authorList>
    </citation>
    <scope>NUCLEOTIDE SEQUENCE [LARGE SCALE GENOMIC DNA]</scope>
    <source>
        <strain evidence="10 11">HUAS 3</strain>
    </source>
</reference>
<keyword evidence="7" id="KW-0560">Oxidoreductase</keyword>
<dbReference type="InterPro" id="IPR016166">
    <property type="entry name" value="FAD-bd_PCMH"/>
</dbReference>
<proteinExistence type="predicted"/>
<gene>
    <name evidence="10" type="ORF">PVK37_11955</name>
</gene>
<evidence type="ECO:0000259" key="9">
    <source>
        <dbReference type="PROSITE" id="PS51387"/>
    </source>
</evidence>
<keyword evidence="11" id="KW-1185">Reference proteome</keyword>
<protein>
    <recommendedName>
        <fullName evidence="2">Delta(24)-sterol reductase</fullName>
        <ecNumber evidence="2">1.3.1.72</ecNumber>
    </recommendedName>
</protein>
<dbReference type="InterPro" id="IPR006094">
    <property type="entry name" value="Oxid_FAD_bind_N"/>
</dbReference>
<dbReference type="EC" id="1.3.1.72" evidence="2"/>
<dbReference type="InterPro" id="IPR016164">
    <property type="entry name" value="FAD-linked_Oxase-like_C"/>
</dbReference>
<evidence type="ECO:0000256" key="7">
    <source>
        <dbReference type="ARBA" id="ARBA00023002"/>
    </source>
</evidence>
<evidence type="ECO:0000256" key="8">
    <source>
        <dbReference type="ARBA" id="ARBA00023136"/>
    </source>
</evidence>
<evidence type="ECO:0000256" key="5">
    <source>
        <dbReference type="ARBA" id="ARBA00022827"/>
    </source>
</evidence>
<evidence type="ECO:0000256" key="2">
    <source>
        <dbReference type="ARBA" id="ARBA00012405"/>
    </source>
</evidence>
<evidence type="ECO:0000256" key="1">
    <source>
        <dbReference type="ARBA" id="ARBA00004167"/>
    </source>
</evidence>
<organism evidence="10 11">
    <name type="scientific">Micromonospora cathayae</name>
    <dbReference type="NCBI Taxonomy" id="3028804"/>
    <lineage>
        <taxon>Bacteria</taxon>
        <taxon>Bacillati</taxon>
        <taxon>Actinomycetota</taxon>
        <taxon>Actinomycetes</taxon>
        <taxon>Micromonosporales</taxon>
        <taxon>Micromonosporaceae</taxon>
        <taxon>Micromonospora</taxon>
    </lineage>
</organism>
<dbReference type="PANTHER" id="PTHR10801">
    <property type="entry name" value="24-DEHYDROCHOLESTEROL REDUCTASE"/>
    <property type="match status" value="1"/>
</dbReference>
<keyword evidence="4" id="KW-0812">Transmembrane</keyword>
<keyword evidence="8" id="KW-0472">Membrane</keyword>
<dbReference type="PANTHER" id="PTHR10801:SF0">
    <property type="entry name" value="DELTA(24)-STEROL REDUCTASE"/>
    <property type="match status" value="1"/>
</dbReference>
<dbReference type="InterPro" id="IPR036318">
    <property type="entry name" value="FAD-bd_PCMH-like_sf"/>
</dbReference>
<dbReference type="InterPro" id="IPR016169">
    <property type="entry name" value="FAD-bd_PCMH_sub2"/>
</dbReference>
<dbReference type="EMBL" id="CP118615">
    <property type="protein sequence ID" value="WDZ88030.1"/>
    <property type="molecule type" value="Genomic_DNA"/>
</dbReference>
<keyword evidence="5" id="KW-0274">FAD</keyword>
<dbReference type="Pfam" id="PF01565">
    <property type="entry name" value="FAD_binding_4"/>
    <property type="match status" value="1"/>
</dbReference>
<dbReference type="InterPro" id="IPR040165">
    <property type="entry name" value="Diminuto-like"/>
</dbReference>
<accession>A0ABY7ZYE5</accession>
<evidence type="ECO:0000256" key="6">
    <source>
        <dbReference type="ARBA" id="ARBA00022989"/>
    </source>
</evidence>
<sequence>MERAGEPHEQAGDRHGRAVDSLRRSYAAVPPGAPVRLAKRTSNLFRPRAAVTSPGLDVSGLTGVLGVDPVARTADVQGMCTYEDLVDVTLAYGLMPLVVPQLRTITLGGAVTGLGIESTSFRNGLPHESVREMDVLTGAGDLLTVRPDGPHADLFAAFPNSLGSLGYATRLTIELQPVRRYVAVRNVRFTDLDALVDAIGQVTATRAWAGRPVDTMDGVMFHPDESYLVLGTFTDDATDALDGGRPAGGRGGPASDYTGPDIYYRSLPLRRRDLLTTHDYLWRWDTDWFWCSRAFGAQHPVVRRLWPARWRRSDVYHRLVRLEHRYGVAARVDRWRGQPPRERVVQDVEIPLAGTADFLRWFAREVRMSPVWLCPLRLREPAGPGSARVWPLYPLRPGHTYVNVGFWGTVPIADGAADGDVNRAVERAVAAAGGHKSLYSDAYYPRDEFDRLYGGDAYRAVRDRYDPEHRLTGLYEKAVARR</sequence>
<keyword evidence="6" id="KW-1133">Transmembrane helix</keyword>
<keyword evidence="3" id="KW-0285">Flavoprotein</keyword>
<dbReference type="PROSITE" id="PS51387">
    <property type="entry name" value="FAD_PCMH"/>
    <property type="match status" value="1"/>
</dbReference>
<evidence type="ECO:0000313" key="10">
    <source>
        <dbReference type="EMBL" id="WDZ88030.1"/>
    </source>
</evidence>
<dbReference type="Gene3D" id="3.30.465.10">
    <property type="match status" value="1"/>
</dbReference>